<dbReference type="PROSITE" id="PS51698">
    <property type="entry name" value="U_BOX"/>
    <property type="match status" value="1"/>
</dbReference>
<keyword evidence="6 16" id="KW-0808">Transferase</keyword>
<evidence type="ECO:0000256" key="8">
    <source>
        <dbReference type="ARBA" id="ARBA00022737"/>
    </source>
</evidence>
<dbReference type="STRING" id="1448308.A0A2T2NMG4"/>
<dbReference type="GO" id="GO:0005737">
    <property type="term" value="C:cytoplasm"/>
    <property type="evidence" value="ECO:0007669"/>
    <property type="project" value="TreeGrafter"/>
</dbReference>
<proteinExistence type="inferred from homology"/>
<evidence type="ECO:0000256" key="5">
    <source>
        <dbReference type="ARBA" id="ARBA00022664"/>
    </source>
</evidence>
<sequence length="475" mass="50323">MLCAISGEAPQVPVVSRKSGNVFEKRTIEAYIAEHGSDPVSGEDLTLEDLIELKSPRIVTPRPPNLTSIPSLLSTFQAEWDAIILETFTLKQQLSQTRQELSTALYQNDAATRVIARLSRERDEAREALSNVTISGGGAASNGDAMQVDGQALPDDLVQKIDTTQQHLFNTRRTRATPDGWATGDDISAFDLTTSTDPLYPGSTAISLNNSGELALFGGADGEAGVYSLSQKKVVHGLKCGSAVTATTWWGARAVIGTSAGVVKVFEDGHEIAQFGSHVDAVTSIALHPSGAILATASADKRYAFYDLGTFKKVSEVYTDAEISCSAFHVDGLLYFTGGTDGSIRISDVKNGSAIANLSTSGPVRAIAFSENGTWFATAEKDSSTVGVWDLRKQAVIKQLDVGGPVDSLRFDYTGRFLATAGPSSVTVQQYTKAGKTWSEPLRKAVAARDIAWGANASSLVALTPEGGVQILSAP</sequence>
<keyword evidence="8" id="KW-0677">Repeat</keyword>
<gene>
    <name evidence="19" type="ORF">BS50DRAFT_526688</name>
</gene>
<dbReference type="PANTHER" id="PTHR43995:SF1">
    <property type="entry name" value="PRE-MRNA-PROCESSING FACTOR 19"/>
    <property type="match status" value="1"/>
</dbReference>
<dbReference type="InterPro" id="IPR013083">
    <property type="entry name" value="Znf_RING/FYVE/PHD"/>
</dbReference>
<dbReference type="SMART" id="SM00320">
    <property type="entry name" value="WD40"/>
    <property type="match status" value="4"/>
</dbReference>
<evidence type="ECO:0000256" key="11">
    <source>
        <dbReference type="ARBA" id="ARBA00023110"/>
    </source>
</evidence>
<evidence type="ECO:0000256" key="1">
    <source>
        <dbReference type="ARBA" id="ARBA00004123"/>
    </source>
</evidence>
<evidence type="ECO:0000256" key="14">
    <source>
        <dbReference type="ARBA" id="ARBA00023242"/>
    </source>
</evidence>
<dbReference type="Pfam" id="PF08606">
    <property type="entry name" value="Prp19"/>
    <property type="match status" value="1"/>
</dbReference>
<keyword evidence="7 16" id="KW-0747">Spliceosome</keyword>
<dbReference type="SUPFAM" id="SSF57850">
    <property type="entry name" value="RING/U-box"/>
    <property type="match status" value="1"/>
</dbReference>
<keyword evidence="14 16" id="KW-0539">Nucleus</keyword>
<protein>
    <recommendedName>
        <fullName evidence="16">Pre-mRNA-processing factor 19</fullName>
        <ecNumber evidence="16">2.3.2.27</ecNumber>
    </recommendedName>
</protein>
<dbReference type="PANTHER" id="PTHR43995">
    <property type="entry name" value="PRE-MRNA-PROCESSING FACTOR 19"/>
    <property type="match status" value="1"/>
</dbReference>
<keyword evidence="9 16" id="KW-0227">DNA damage</keyword>
<dbReference type="Gene3D" id="3.30.40.10">
    <property type="entry name" value="Zinc/RING finger domain, C3HC4 (zinc finger)"/>
    <property type="match status" value="1"/>
</dbReference>
<dbReference type="EMBL" id="KZ678136">
    <property type="protein sequence ID" value="PSN66559.1"/>
    <property type="molecule type" value="Genomic_DNA"/>
</dbReference>
<comment type="function">
    <text evidence="16">Ubiquitin-protein ligase which is mainly involved pre-mRNA splicing and DNA repair. Required for pre-mRNA splicing as component of the spliceosome.</text>
</comment>
<evidence type="ECO:0000256" key="2">
    <source>
        <dbReference type="ARBA" id="ARBA00004906"/>
    </source>
</evidence>
<dbReference type="SUPFAM" id="SSF50978">
    <property type="entry name" value="WD40 repeat-like"/>
    <property type="match status" value="1"/>
</dbReference>
<evidence type="ECO:0000256" key="15">
    <source>
        <dbReference type="PROSITE-ProRule" id="PRU00221"/>
    </source>
</evidence>
<dbReference type="InterPro" id="IPR038959">
    <property type="entry name" value="Prp19"/>
</dbReference>
<keyword evidence="11" id="KW-0697">Rotamase</keyword>
<dbReference type="FunFam" id="3.30.40.10:FF:000027">
    <property type="entry name" value="Pre-mRNA-processing factor 19, putative"/>
    <property type="match status" value="1"/>
</dbReference>
<name>A0A2T2NMG4_CORCC</name>
<dbReference type="OrthoDB" id="687049at2759"/>
<keyword evidence="17" id="KW-0175">Coiled coil</keyword>
<dbReference type="AlphaFoldDB" id="A0A2T2NMG4"/>
<comment type="similarity">
    <text evidence="3 16">Belongs to the WD repeat PRP19 family.</text>
</comment>
<keyword evidence="5 16" id="KW-0507">mRNA processing</keyword>
<feature type="domain" description="U-box" evidence="18">
    <location>
        <begin position="1"/>
        <end position="70"/>
    </location>
</feature>
<dbReference type="GO" id="GO:0071006">
    <property type="term" value="C:U2-type catalytic step 1 spliceosome"/>
    <property type="evidence" value="ECO:0007669"/>
    <property type="project" value="TreeGrafter"/>
</dbReference>
<accession>A0A2T2NMG4</accession>
<organism evidence="19 20">
    <name type="scientific">Corynespora cassiicola Philippines</name>
    <dbReference type="NCBI Taxonomy" id="1448308"/>
    <lineage>
        <taxon>Eukaryota</taxon>
        <taxon>Fungi</taxon>
        <taxon>Dikarya</taxon>
        <taxon>Ascomycota</taxon>
        <taxon>Pezizomycotina</taxon>
        <taxon>Dothideomycetes</taxon>
        <taxon>Pleosporomycetidae</taxon>
        <taxon>Pleosporales</taxon>
        <taxon>Corynesporascaceae</taxon>
        <taxon>Corynespora</taxon>
    </lineage>
</organism>
<comment type="pathway">
    <text evidence="2 16">Protein modification; protein ubiquitination.</text>
</comment>
<keyword evidence="10 16" id="KW-0833">Ubl conjugation pathway</keyword>
<dbReference type="InterPro" id="IPR001680">
    <property type="entry name" value="WD40_rpt"/>
</dbReference>
<evidence type="ECO:0000256" key="17">
    <source>
        <dbReference type="SAM" id="Coils"/>
    </source>
</evidence>
<dbReference type="InterPro" id="IPR015943">
    <property type="entry name" value="WD40/YVTN_repeat-like_dom_sf"/>
</dbReference>
<keyword evidence="12 16" id="KW-0508">mRNA splicing</keyword>
<feature type="coiled-coil region" evidence="17">
    <location>
        <begin position="108"/>
        <end position="135"/>
    </location>
</feature>
<comment type="subunit">
    <text evidence="16">Homotetramer.</text>
</comment>
<dbReference type="InterPro" id="IPR036322">
    <property type="entry name" value="WD40_repeat_dom_sf"/>
</dbReference>
<evidence type="ECO:0000256" key="6">
    <source>
        <dbReference type="ARBA" id="ARBA00022679"/>
    </source>
</evidence>
<dbReference type="InterPro" id="IPR055340">
    <property type="entry name" value="RING-Ubox_PRP19"/>
</dbReference>
<dbReference type="Pfam" id="PF00400">
    <property type="entry name" value="WD40"/>
    <property type="match status" value="3"/>
</dbReference>
<keyword evidence="11" id="KW-0413">Isomerase</keyword>
<comment type="catalytic activity">
    <reaction evidence="16">
        <text>S-ubiquitinyl-[E2 ubiquitin-conjugating enzyme]-L-cysteine + [acceptor protein]-L-lysine = [E2 ubiquitin-conjugating enzyme]-L-cysteine + N(6)-ubiquitinyl-[acceptor protein]-L-lysine.</text>
        <dbReference type="EC" id="2.3.2.27"/>
    </reaction>
</comment>
<evidence type="ECO:0000256" key="4">
    <source>
        <dbReference type="ARBA" id="ARBA00022574"/>
    </source>
</evidence>
<dbReference type="InterPro" id="IPR013915">
    <property type="entry name" value="Prp19_cc"/>
</dbReference>
<dbReference type="Gene3D" id="2.130.10.10">
    <property type="entry name" value="YVTN repeat-like/Quinoprotein amine dehydrogenase"/>
    <property type="match status" value="1"/>
</dbReference>
<dbReference type="Proteomes" id="UP000240883">
    <property type="component" value="Unassembled WGS sequence"/>
</dbReference>
<dbReference type="EC" id="2.3.2.27" evidence="16"/>
<evidence type="ECO:0000256" key="16">
    <source>
        <dbReference type="RuleBase" id="RU367101"/>
    </source>
</evidence>
<dbReference type="GO" id="GO:0061630">
    <property type="term" value="F:ubiquitin protein ligase activity"/>
    <property type="evidence" value="ECO:0007669"/>
    <property type="project" value="UniProtKB-UniRule"/>
</dbReference>
<dbReference type="InterPro" id="IPR003613">
    <property type="entry name" value="Ubox_domain"/>
</dbReference>
<dbReference type="GO" id="GO:0006281">
    <property type="term" value="P:DNA repair"/>
    <property type="evidence" value="ECO:0007669"/>
    <property type="project" value="UniProtKB-KW"/>
</dbReference>
<keyword evidence="4 15" id="KW-0853">WD repeat</keyword>
<dbReference type="GO" id="GO:0000398">
    <property type="term" value="P:mRNA splicing, via spliceosome"/>
    <property type="evidence" value="ECO:0007669"/>
    <property type="project" value="InterPro"/>
</dbReference>
<evidence type="ECO:0000256" key="13">
    <source>
        <dbReference type="ARBA" id="ARBA00023204"/>
    </source>
</evidence>
<dbReference type="UniPathway" id="UPA00143"/>
<dbReference type="GO" id="GO:0003755">
    <property type="term" value="F:peptidyl-prolyl cis-trans isomerase activity"/>
    <property type="evidence" value="ECO:0007669"/>
    <property type="project" value="UniProtKB-KW"/>
</dbReference>
<dbReference type="GO" id="GO:0000974">
    <property type="term" value="C:Prp19 complex"/>
    <property type="evidence" value="ECO:0007669"/>
    <property type="project" value="UniProtKB-UniRule"/>
</dbReference>
<evidence type="ECO:0000259" key="18">
    <source>
        <dbReference type="PROSITE" id="PS51698"/>
    </source>
</evidence>
<evidence type="ECO:0000256" key="3">
    <source>
        <dbReference type="ARBA" id="ARBA00006388"/>
    </source>
</evidence>
<evidence type="ECO:0000256" key="10">
    <source>
        <dbReference type="ARBA" id="ARBA00022786"/>
    </source>
</evidence>
<reference evidence="19 20" key="1">
    <citation type="journal article" date="2018" name="Front. Microbiol.">
        <title>Genome-Wide Analysis of Corynespora cassiicola Leaf Fall Disease Putative Effectors.</title>
        <authorList>
            <person name="Lopez D."/>
            <person name="Ribeiro S."/>
            <person name="Label P."/>
            <person name="Fumanal B."/>
            <person name="Venisse J.S."/>
            <person name="Kohler A."/>
            <person name="de Oliveira R.R."/>
            <person name="Labutti K."/>
            <person name="Lipzen A."/>
            <person name="Lail K."/>
            <person name="Bauer D."/>
            <person name="Ohm R.A."/>
            <person name="Barry K.W."/>
            <person name="Spatafora J."/>
            <person name="Grigoriev I.V."/>
            <person name="Martin F.M."/>
            <person name="Pujade-Renaud V."/>
        </authorList>
    </citation>
    <scope>NUCLEOTIDE SEQUENCE [LARGE SCALE GENOMIC DNA]</scope>
    <source>
        <strain evidence="19 20">Philippines</strain>
    </source>
</reference>
<dbReference type="PROSITE" id="PS50082">
    <property type="entry name" value="WD_REPEATS_2"/>
    <property type="match status" value="1"/>
</dbReference>
<evidence type="ECO:0000256" key="7">
    <source>
        <dbReference type="ARBA" id="ARBA00022728"/>
    </source>
</evidence>
<feature type="repeat" description="WD" evidence="15">
    <location>
        <begin position="275"/>
        <end position="316"/>
    </location>
</feature>
<evidence type="ECO:0000256" key="12">
    <source>
        <dbReference type="ARBA" id="ARBA00023187"/>
    </source>
</evidence>
<dbReference type="CDD" id="cd16656">
    <property type="entry name" value="RING-Ubox_PRP19"/>
    <property type="match status" value="1"/>
</dbReference>
<evidence type="ECO:0000313" key="20">
    <source>
        <dbReference type="Proteomes" id="UP000240883"/>
    </source>
</evidence>
<dbReference type="PROSITE" id="PS50294">
    <property type="entry name" value="WD_REPEATS_REGION"/>
    <property type="match status" value="1"/>
</dbReference>
<dbReference type="SMART" id="SM00504">
    <property type="entry name" value="Ubox"/>
    <property type="match status" value="1"/>
</dbReference>
<keyword evidence="20" id="KW-1185">Reference proteome</keyword>
<keyword evidence="13 16" id="KW-0234">DNA repair</keyword>
<dbReference type="GO" id="GO:0070534">
    <property type="term" value="P:protein K63-linked ubiquitination"/>
    <property type="evidence" value="ECO:0007669"/>
    <property type="project" value="UniProtKB-UniRule"/>
</dbReference>
<comment type="subcellular location">
    <subcellularLocation>
        <location evidence="1 16">Nucleus</location>
    </subcellularLocation>
</comment>
<evidence type="ECO:0000313" key="19">
    <source>
        <dbReference type="EMBL" id="PSN66559.1"/>
    </source>
</evidence>
<evidence type="ECO:0000256" key="9">
    <source>
        <dbReference type="ARBA" id="ARBA00022763"/>
    </source>
</evidence>